<dbReference type="EMBL" id="CP064795">
    <property type="protein sequence ID" value="QPG05022.1"/>
    <property type="molecule type" value="Genomic_DNA"/>
</dbReference>
<accession>A0A7S9DW24</accession>
<dbReference type="AlphaFoldDB" id="A0A7S9DW24"/>
<reference evidence="1 2" key="1">
    <citation type="submission" date="2020-11" db="EMBL/GenBank/DDBJ databases">
        <title>Complete genome sequence for Salinimonas sp. strain G2-b.</title>
        <authorList>
            <person name="Park S.-J."/>
        </authorList>
    </citation>
    <scope>NUCLEOTIDE SEQUENCE [LARGE SCALE GENOMIC DNA]</scope>
    <source>
        <strain evidence="1 2">G2-b</strain>
    </source>
</reference>
<dbReference type="KEGG" id="smaa:IT774_12845"/>
<organism evidence="1 2">
    <name type="scientific">Salinimonas marina</name>
    <dbReference type="NCBI Taxonomy" id="2785918"/>
    <lineage>
        <taxon>Bacteria</taxon>
        <taxon>Pseudomonadati</taxon>
        <taxon>Pseudomonadota</taxon>
        <taxon>Gammaproteobacteria</taxon>
        <taxon>Alteromonadales</taxon>
        <taxon>Alteromonadaceae</taxon>
        <taxon>Alteromonas/Salinimonas group</taxon>
        <taxon>Salinimonas</taxon>
    </lineage>
</organism>
<protein>
    <recommendedName>
        <fullName evidence="3">KfrA N-terminal DNA-binding domain-containing protein</fullName>
    </recommendedName>
</protein>
<proteinExistence type="predicted"/>
<keyword evidence="2" id="KW-1185">Reference proteome</keyword>
<evidence type="ECO:0008006" key="3">
    <source>
        <dbReference type="Google" id="ProtNLM"/>
    </source>
</evidence>
<evidence type="ECO:0000313" key="2">
    <source>
        <dbReference type="Proteomes" id="UP000595095"/>
    </source>
</evidence>
<sequence>MSNVSANDLLTLCNKLKQEGQQPTVALLRSRAPGKVGVAQAINIIRQFKHRHPAPTAATNQTSATTTATLEQRVTELEAAVAVLEKRLAALTPEGGAQAVE</sequence>
<dbReference type="Proteomes" id="UP000595095">
    <property type="component" value="Chromosome"/>
</dbReference>
<gene>
    <name evidence="1" type="ORF">IT774_12845</name>
</gene>
<evidence type="ECO:0000313" key="1">
    <source>
        <dbReference type="EMBL" id="QPG05022.1"/>
    </source>
</evidence>
<name>A0A7S9DW24_9ALTE</name>
<dbReference type="RefSeq" id="WP_195810113.1">
    <property type="nucleotide sequence ID" value="NZ_CP064795.1"/>
</dbReference>